<name>A0A397GMF8_9GLOM</name>
<evidence type="ECO:0000313" key="9">
    <source>
        <dbReference type="EMBL" id="RHZ49170.1"/>
    </source>
</evidence>
<dbReference type="InterPro" id="IPR014014">
    <property type="entry name" value="RNA_helicase_DEAD_Q_motif"/>
</dbReference>
<dbReference type="PANTHER" id="PTHR47958">
    <property type="entry name" value="ATP-DEPENDENT RNA HELICASE DBP3"/>
    <property type="match status" value="1"/>
</dbReference>
<evidence type="ECO:0000256" key="2">
    <source>
        <dbReference type="ARBA" id="ARBA00022801"/>
    </source>
</evidence>
<feature type="compositionally biased region" description="Basic and acidic residues" evidence="6">
    <location>
        <begin position="70"/>
        <end position="85"/>
    </location>
</feature>
<keyword evidence="7" id="KW-0812">Transmembrane</keyword>
<evidence type="ECO:0000256" key="5">
    <source>
        <dbReference type="PROSITE-ProRule" id="PRU00552"/>
    </source>
</evidence>
<dbReference type="STRING" id="1348612.A0A397GMF8"/>
<evidence type="ECO:0000313" key="10">
    <source>
        <dbReference type="Proteomes" id="UP000266861"/>
    </source>
</evidence>
<accession>A0A397GMF8</accession>
<feature type="region of interest" description="Disordered" evidence="6">
    <location>
        <begin position="62"/>
        <end position="85"/>
    </location>
</feature>
<dbReference type="InterPro" id="IPR011545">
    <property type="entry name" value="DEAD/DEAH_box_helicase_dom"/>
</dbReference>
<keyword evidence="2" id="KW-0378">Hydrolase</keyword>
<evidence type="ECO:0000256" key="4">
    <source>
        <dbReference type="ARBA" id="ARBA00022840"/>
    </source>
</evidence>
<feature type="transmembrane region" description="Helical" evidence="7">
    <location>
        <begin position="233"/>
        <end position="255"/>
    </location>
</feature>
<feature type="domain" description="DEAD-box RNA helicase Q" evidence="8">
    <location>
        <begin position="112"/>
        <end position="138"/>
    </location>
</feature>
<dbReference type="EMBL" id="PQFF01000454">
    <property type="protein sequence ID" value="RHZ49170.1"/>
    <property type="molecule type" value="Genomic_DNA"/>
</dbReference>
<comment type="caution">
    <text evidence="9">The sequence shown here is derived from an EMBL/GenBank/DDBJ whole genome shotgun (WGS) entry which is preliminary data.</text>
</comment>
<keyword evidence="4" id="KW-0067">ATP-binding</keyword>
<keyword evidence="10" id="KW-1185">Reference proteome</keyword>
<dbReference type="Proteomes" id="UP000266861">
    <property type="component" value="Unassembled WGS sequence"/>
</dbReference>
<keyword evidence="7" id="KW-1133">Transmembrane helix</keyword>
<evidence type="ECO:0000256" key="7">
    <source>
        <dbReference type="SAM" id="Phobius"/>
    </source>
</evidence>
<dbReference type="InterPro" id="IPR027417">
    <property type="entry name" value="P-loop_NTPase"/>
</dbReference>
<feature type="short sequence motif" description="Q motif" evidence="5">
    <location>
        <begin position="112"/>
        <end position="138"/>
    </location>
</feature>
<evidence type="ECO:0000256" key="3">
    <source>
        <dbReference type="ARBA" id="ARBA00022806"/>
    </source>
</evidence>
<gene>
    <name evidence="9" type="ORF">Glove_529g35</name>
</gene>
<dbReference type="GO" id="GO:0016787">
    <property type="term" value="F:hydrolase activity"/>
    <property type="evidence" value="ECO:0007669"/>
    <property type="project" value="UniProtKB-KW"/>
</dbReference>
<keyword evidence="1" id="KW-0547">Nucleotide-binding</keyword>
<keyword evidence="7" id="KW-0472">Membrane</keyword>
<dbReference type="Pfam" id="PF00270">
    <property type="entry name" value="DEAD"/>
    <property type="match status" value="1"/>
</dbReference>
<proteinExistence type="predicted"/>
<dbReference type="GO" id="GO:0005524">
    <property type="term" value="F:ATP binding"/>
    <property type="evidence" value="ECO:0007669"/>
    <property type="project" value="UniProtKB-KW"/>
</dbReference>
<sequence length="258" mass="29579">MDKCKPITSKKVEKRARLENSVIEENLKTVFKKKIKKKDKLNKRIKSPHKISADRNKITSDNITTTTNTIEEKDRNSKNDKIDEGNSKSEVTEFLECNSNQIIGNLNLKPIMSFSQLEIDKEIKRVLKIFEKPTPIQATCCSGKTLAFTVPAVMHIKNIKNKPYSNQPIVLVISPTRELAMQIQKQCVLFDSTCGIKSSCVYGGVSKTEQYKPVFTLLWLFPEGYLIWLTKKFVILAKFHILSLMKLIVCLIKVLRMR</sequence>
<dbReference type="PROSITE" id="PS51195">
    <property type="entry name" value="Q_MOTIF"/>
    <property type="match status" value="1"/>
</dbReference>
<reference evidence="9 10" key="1">
    <citation type="submission" date="2018-08" db="EMBL/GenBank/DDBJ databases">
        <title>Genome and evolution of the arbuscular mycorrhizal fungus Diversispora epigaea (formerly Glomus versiforme) and its bacterial endosymbionts.</title>
        <authorList>
            <person name="Sun X."/>
            <person name="Fei Z."/>
            <person name="Harrison M."/>
        </authorList>
    </citation>
    <scope>NUCLEOTIDE SEQUENCE [LARGE SCALE GENOMIC DNA]</scope>
    <source>
        <strain evidence="9 10">IT104</strain>
    </source>
</reference>
<evidence type="ECO:0000259" key="8">
    <source>
        <dbReference type="PROSITE" id="PS51195"/>
    </source>
</evidence>
<dbReference type="SUPFAM" id="SSF52540">
    <property type="entry name" value="P-loop containing nucleoside triphosphate hydrolases"/>
    <property type="match status" value="1"/>
</dbReference>
<dbReference type="Gene3D" id="3.40.50.300">
    <property type="entry name" value="P-loop containing nucleotide triphosphate hydrolases"/>
    <property type="match status" value="1"/>
</dbReference>
<evidence type="ECO:0000256" key="6">
    <source>
        <dbReference type="SAM" id="MobiDB-lite"/>
    </source>
</evidence>
<dbReference type="GO" id="GO:0003724">
    <property type="term" value="F:RNA helicase activity"/>
    <property type="evidence" value="ECO:0007669"/>
    <property type="project" value="InterPro"/>
</dbReference>
<keyword evidence="3" id="KW-0347">Helicase</keyword>
<protein>
    <recommendedName>
        <fullName evidence="8">DEAD-box RNA helicase Q domain-containing protein</fullName>
    </recommendedName>
</protein>
<dbReference type="GO" id="GO:0003676">
    <property type="term" value="F:nucleic acid binding"/>
    <property type="evidence" value="ECO:0007669"/>
    <property type="project" value="InterPro"/>
</dbReference>
<dbReference type="AlphaFoldDB" id="A0A397GMF8"/>
<evidence type="ECO:0000256" key="1">
    <source>
        <dbReference type="ARBA" id="ARBA00022741"/>
    </source>
</evidence>
<organism evidence="9 10">
    <name type="scientific">Diversispora epigaea</name>
    <dbReference type="NCBI Taxonomy" id="1348612"/>
    <lineage>
        <taxon>Eukaryota</taxon>
        <taxon>Fungi</taxon>
        <taxon>Fungi incertae sedis</taxon>
        <taxon>Mucoromycota</taxon>
        <taxon>Glomeromycotina</taxon>
        <taxon>Glomeromycetes</taxon>
        <taxon>Diversisporales</taxon>
        <taxon>Diversisporaceae</taxon>
        <taxon>Diversispora</taxon>
    </lineage>
</organism>
<dbReference type="OrthoDB" id="196131at2759"/>